<name>A0A926UY17_9CYAN</name>
<dbReference type="EMBL" id="JACJPY010000176">
    <property type="protein sequence ID" value="MBD2152896.1"/>
    <property type="molecule type" value="Genomic_DNA"/>
</dbReference>
<dbReference type="RefSeq" id="WP_190353349.1">
    <property type="nucleotide sequence ID" value="NZ_JACJPY010000176.1"/>
</dbReference>
<sequence>MFYPRLSGDRYVNPFTSFGFKRLFGTESNKNILIDFLNVILPSHHQVKDLTYCSTGNTPLDLNLYCQSENGERLIVEMQKAKHNYFKYRNIYFSSFSTQEQIEKGNWNDKITPVYMIGILDFVFNENKNDDNFFYIVEHDCQEKLKFIYLELPKYNKTIDRLNDHLDKWLFLLKHLPDLKDPPIPLQENIFMQLFEIAKITNFSQTEMAAYENSLKYYRDMNCVIETAREEGIKKGKAQVIQEGMRSLLFKQLARKLGTLPDETRILLNQLSLEQLDELSEALFELGNIEDLHNLLENI</sequence>
<protein>
    <submittedName>
        <fullName evidence="2">Rpn family recombination-promoting nuclease/putative transposase</fullName>
    </submittedName>
</protein>
<evidence type="ECO:0000313" key="2">
    <source>
        <dbReference type="EMBL" id="MBD2152896.1"/>
    </source>
</evidence>
<reference evidence="2" key="2">
    <citation type="submission" date="2020-08" db="EMBL/GenBank/DDBJ databases">
        <authorList>
            <person name="Chen M."/>
            <person name="Teng W."/>
            <person name="Zhao L."/>
            <person name="Hu C."/>
            <person name="Zhou Y."/>
            <person name="Han B."/>
            <person name="Song L."/>
            <person name="Shu W."/>
        </authorList>
    </citation>
    <scope>NUCLEOTIDE SEQUENCE</scope>
    <source>
        <strain evidence="2">FACHB-1277</strain>
    </source>
</reference>
<dbReference type="PANTHER" id="PTHR41317:SF1">
    <property type="entry name" value="PD-(D_E)XK NUCLEASE FAMILY TRANSPOSASE"/>
    <property type="match status" value="1"/>
</dbReference>
<comment type="caution">
    <text evidence="2">The sequence shown here is derived from an EMBL/GenBank/DDBJ whole genome shotgun (WGS) entry which is preliminary data.</text>
</comment>
<reference evidence="2" key="1">
    <citation type="journal article" date="2015" name="ISME J.">
        <title>Draft Genome Sequence of Streptomyces incarnatus NRRL8089, which Produces the Nucleoside Antibiotic Sinefungin.</title>
        <authorList>
            <person name="Oshima K."/>
            <person name="Hattori M."/>
            <person name="Shimizu H."/>
            <person name="Fukuda K."/>
            <person name="Nemoto M."/>
            <person name="Inagaki K."/>
            <person name="Tamura T."/>
        </authorList>
    </citation>
    <scope>NUCLEOTIDE SEQUENCE</scope>
    <source>
        <strain evidence="2">FACHB-1277</strain>
    </source>
</reference>
<dbReference type="AlphaFoldDB" id="A0A926UY17"/>
<dbReference type="InterPro" id="IPR025587">
    <property type="entry name" value="DUF4351"/>
</dbReference>
<accession>A0A926UY17</accession>
<evidence type="ECO:0000313" key="3">
    <source>
        <dbReference type="Proteomes" id="UP000631421"/>
    </source>
</evidence>
<dbReference type="Pfam" id="PF12784">
    <property type="entry name" value="PDDEXK_2"/>
    <property type="match status" value="1"/>
</dbReference>
<evidence type="ECO:0000259" key="1">
    <source>
        <dbReference type="Pfam" id="PF14261"/>
    </source>
</evidence>
<gene>
    <name evidence="2" type="ORF">H6F44_22695</name>
</gene>
<keyword evidence="3" id="KW-1185">Reference proteome</keyword>
<dbReference type="InterPro" id="IPR010106">
    <property type="entry name" value="RpnA"/>
</dbReference>
<dbReference type="NCBIfam" id="TIGR01784">
    <property type="entry name" value="T_den_put_tspse"/>
    <property type="match status" value="1"/>
</dbReference>
<dbReference type="PANTHER" id="PTHR41317">
    <property type="entry name" value="PD-(D_E)XK NUCLEASE FAMILY TRANSPOSASE"/>
    <property type="match status" value="1"/>
</dbReference>
<dbReference type="Proteomes" id="UP000631421">
    <property type="component" value="Unassembled WGS sequence"/>
</dbReference>
<organism evidence="2 3">
    <name type="scientific">Pseudanabaena cinerea FACHB-1277</name>
    <dbReference type="NCBI Taxonomy" id="2949581"/>
    <lineage>
        <taxon>Bacteria</taxon>
        <taxon>Bacillati</taxon>
        <taxon>Cyanobacteriota</taxon>
        <taxon>Cyanophyceae</taxon>
        <taxon>Pseudanabaenales</taxon>
        <taxon>Pseudanabaenaceae</taxon>
        <taxon>Pseudanabaena</taxon>
        <taxon>Pseudanabaena cinerea</taxon>
    </lineage>
</organism>
<feature type="domain" description="DUF4351" evidence="1">
    <location>
        <begin position="239"/>
        <end position="296"/>
    </location>
</feature>
<proteinExistence type="predicted"/>
<dbReference type="Pfam" id="PF14261">
    <property type="entry name" value="DUF4351"/>
    <property type="match status" value="1"/>
</dbReference>